<keyword evidence="3" id="KW-1185">Reference proteome</keyword>
<organism evidence="1">
    <name type="scientific">Hexamita inflata</name>
    <dbReference type="NCBI Taxonomy" id="28002"/>
    <lineage>
        <taxon>Eukaryota</taxon>
        <taxon>Metamonada</taxon>
        <taxon>Diplomonadida</taxon>
        <taxon>Hexamitidae</taxon>
        <taxon>Hexamitinae</taxon>
        <taxon>Hexamita</taxon>
    </lineage>
</organism>
<protein>
    <submittedName>
        <fullName evidence="1">Uncharacterized protein</fullName>
    </submittedName>
</protein>
<reference evidence="1" key="1">
    <citation type="submission" date="2023-06" db="EMBL/GenBank/DDBJ databases">
        <authorList>
            <person name="Kurt Z."/>
        </authorList>
    </citation>
    <scope>NUCLEOTIDE SEQUENCE</scope>
</reference>
<dbReference type="EMBL" id="CATOUU010000050">
    <property type="protein sequence ID" value="CAI9914411.1"/>
    <property type="molecule type" value="Genomic_DNA"/>
</dbReference>
<name>A0AA86TDA8_9EUKA</name>
<reference evidence="2 3" key="2">
    <citation type="submission" date="2024-07" db="EMBL/GenBank/DDBJ databases">
        <authorList>
            <person name="Akdeniz Z."/>
        </authorList>
    </citation>
    <scope>NUCLEOTIDE SEQUENCE [LARGE SCALE GENOMIC DNA]</scope>
</reference>
<proteinExistence type="predicted"/>
<dbReference type="Proteomes" id="UP001642409">
    <property type="component" value="Unassembled WGS sequence"/>
</dbReference>
<evidence type="ECO:0000313" key="1">
    <source>
        <dbReference type="EMBL" id="CAI9914411.1"/>
    </source>
</evidence>
<evidence type="ECO:0000313" key="3">
    <source>
        <dbReference type="Proteomes" id="UP001642409"/>
    </source>
</evidence>
<comment type="caution">
    <text evidence="1">The sequence shown here is derived from an EMBL/GenBank/DDBJ whole genome shotgun (WGS) entry which is preliminary data.</text>
</comment>
<dbReference type="EMBL" id="CAXDID020000478">
    <property type="protein sequence ID" value="CAL6095675.1"/>
    <property type="molecule type" value="Genomic_DNA"/>
</dbReference>
<accession>A0AA86TDA8</accession>
<gene>
    <name evidence="1" type="ORF">HINF_LOCUS2056</name>
    <name evidence="2" type="ORF">HINF_LOCUS68063</name>
</gene>
<evidence type="ECO:0000313" key="2">
    <source>
        <dbReference type="EMBL" id="CAL6095675.1"/>
    </source>
</evidence>
<sequence length="1353" mass="143308">MLSSIVILQQLNVKKNTIICEKSLIINNYNFEFCQKLDVLSKIQVSKILYTTQKTKIVQIFINTNTIKESGIDLQVENVDVNSFALFGFNMQMQVVTESIINVTIKFEVLSGALICITCDVHVTSSSLIFSGVGLKMSGVVLESLNNIILEFSFVQFRLSSANTSGIVNTVKQHLAGFSITDCKLSGSSLVVSSNNGYLCSNALVPVTLSIQVLLVCVDQMERTGAHSQAIASVELEQISCGICGSMLVVYGLCTDGLEHAMEVNGMYKCVLPFEFVDDKCVCAYGYLLNLTSCVNVLTALQNGISSSILDQFKLDISNLQNDIQSLDQYICNNFSISNENLIHNYSQLEQYIISNYTKLDNNILFNTTILDYRIFNNISALNSRISDIQLDMLQYESIINQLTQQLNCMKNLNHQIINGQCIETECQVDQEMINGTCQCKNIFSYILGNLCVCPANSVLVGDTCTCNVISGQVMLSGSCVCSTSGAFVSGSACTCGVNGLNVSNTCSCPAKSVLVGGTCTCNVISGQVMLSGSCVCSTSGAFVSGSACTCGVNGLNVSNTCSCPAKSVLVGDTCTCNVISGQVMLSGSCVCSTSGAFVSGSACTCGVNGLNVSNTCSCPANSVLVGGTCTCNVISGQVMLSGSCVCSTSGAFVSGSTCTCGVNGLNVSNTCSCPAKSVLVGDTCTCNVISGQVMLSGSCVCSTSGAFVSGSACTCGVNGLNVSNTCSCPAKSVLVGDTCTCNVISGQVMLSGSCVCSTSGAFVSGSACTCGVNSLNVSNTCSCPAKSVLVGDTCTCNVISGQVMLSNSCVCSILGAIIFNSACVCRENEQVRNGSCQHVIGSDEMQCGQSVYIFVFDIIGVTNTLIGSSFSSGWAFNTAVVISNAFIDVVDGAYGLSAVPLFQSQSVFTNIKVQIGTQNIFGGTIMSRSTTVNINSLSIISKTGTQITQLAGYQLNILQAKSNSANITDLLLNLSFASSYGNITLINNITNEMNIINYQILGNYITNQRIALISIITCSSTMKITNLNFAPNQFNCGNFSSFILSNVSSNSKIQISQVSFVLGTSGNILIQNEVTSNSTVSYRFGGIATYITSSTIIINDILYDCYNTYQTNYTEFSGFLFGQSLVASSKIQIKQLCFSQLVASSQILSEFGIIGAVIGNISIEQSIISIIIQAVVVDKFGIIGYQQTECRNAFYSNLKIVISYQPTQQGSGYYSGISSFLIGHDCSVNNQVQNIEINNSNSISYRYQGGVIGNCQMTILVMQNITIENCNITGNFSIGGFIGAALNSCTITIQTSSIQQVRIVGITTFGLVIGQAYNLNTYNISIQSNENYINEIQQICQSLTNAQSVSGC</sequence>